<comment type="caution">
    <text evidence="3">The sequence shown here is derived from an EMBL/GenBank/DDBJ whole genome shotgun (WGS) entry which is preliminary data.</text>
</comment>
<feature type="region of interest" description="Disordered" evidence="1">
    <location>
        <begin position="1"/>
        <end position="20"/>
    </location>
</feature>
<evidence type="ECO:0000256" key="1">
    <source>
        <dbReference type="SAM" id="MobiDB-lite"/>
    </source>
</evidence>
<keyword evidence="4" id="KW-1185">Reference proteome</keyword>
<dbReference type="Pfam" id="PF24809">
    <property type="entry name" value="DUF7708"/>
    <property type="match status" value="1"/>
</dbReference>
<dbReference type="OrthoDB" id="4840035at2759"/>
<organism evidence="3 4">
    <name type="scientific">Penicillium angulare</name>
    <dbReference type="NCBI Taxonomy" id="116970"/>
    <lineage>
        <taxon>Eukaryota</taxon>
        <taxon>Fungi</taxon>
        <taxon>Dikarya</taxon>
        <taxon>Ascomycota</taxon>
        <taxon>Pezizomycotina</taxon>
        <taxon>Eurotiomycetes</taxon>
        <taxon>Eurotiomycetidae</taxon>
        <taxon>Eurotiales</taxon>
        <taxon>Aspergillaceae</taxon>
        <taxon>Penicillium</taxon>
    </lineage>
</organism>
<accession>A0A9W9KPN4</accession>
<dbReference type="EMBL" id="JAPQKH010000002">
    <property type="protein sequence ID" value="KAJ5113266.1"/>
    <property type="molecule type" value="Genomic_DNA"/>
</dbReference>
<evidence type="ECO:0000313" key="3">
    <source>
        <dbReference type="EMBL" id="KAJ5113266.1"/>
    </source>
</evidence>
<dbReference type="InterPro" id="IPR056125">
    <property type="entry name" value="DUF7708"/>
</dbReference>
<evidence type="ECO:0000313" key="4">
    <source>
        <dbReference type="Proteomes" id="UP001149165"/>
    </source>
</evidence>
<reference evidence="3" key="2">
    <citation type="journal article" date="2023" name="IMA Fungus">
        <title>Comparative genomic study of the Penicillium genus elucidates a diverse pangenome and 15 lateral gene transfer events.</title>
        <authorList>
            <person name="Petersen C."/>
            <person name="Sorensen T."/>
            <person name="Nielsen M.R."/>
            <person name="Sondergaard T.E."/>
            <person name="Sorensen J.L."/>
            <person name="Fitzpatrick D.A."/>
            <person name="Frisvad J.C."/>
            <person name="Nielsen K.L."/>
        </authorList>
    </citation>
    <scope>NUCLEOTIDE SEQUENCE</scope>
    <source>
        <strain evidence="3">IBT 30069</strain>
    </source>
</reference>
<proteinExistence type="predicted"/>
<dbReference type="AlphaFoldDB" id="A0A9W9KPN4"/>
<reference evidence="3" key="1">
    <citation type="submission" date="2022-11" db="EMBL/GenBank/DDBJ databases">
        <authorList>
            <person name="Petersen C."/>
        </authorList>
    </citation>
    <scope>NUCLEOTIDE SEQUENCE</scope>
    <source>
        <strain evidence="3">IBT 30069</strain>
    </source>
</reference>
<name>A0A9W9KPN4_9EURO</name>
<gene>
    <name evidence="3" type="ORF">N7456_001800</name>
</gene>
<evidence type="ECO:0000259" key="2">
    <source>
        <dbReference type="Pfam" id="PF24809"/>
    </source>
</evidence>
<protein>
    <recommendedName>
        <fullName evidence="2">DUF7708 domain-containing protein</fullName>
    </recommendedName>
</protein>
<sequence length="600" mass="67484">MRRTMPAQEDTPSAWESRFDRKPVSSNRPIAHLDIEYSELAQSWKAFIQHVPAEDQVAWEERPQTATDVEELVRNLQTFWMSRPRQRVCSFCDRFLPTIETHGHLLAVLPDGPSYYAPLLYGVLQSIIKASSHYPRVLEGLLAALTNIHSAIEVPKELNTSHREPIAKIYALIFLFFNEFMDWFVRRSTCHLLRSHSQDAYADFHPLVTCIQREAQEISASPEAMDVDDVYDYAYTPRALWEESQLSQVGREGEPRRHAAQNTMTRRLIWDIQQDADQRDRLRETRDQLLRQMLHDTNEQLCPASEQTHDIVCLTTAAPDLVTPHFEWSRGSKRRLARLELQSESKHLQPYFDVEDQTANLDPDAKIVTEGSVIASLQKWVTSPRSQALAVGGSPSNEHLSPVSLISASYALCAREARLPTLSHFCKLPAKEVSGQTLHQQGLIALTYSLIRQMIDTLPTVVDSDSLIDLTTERFRPIDGTLDSWVAALALVDTLLHFAPPLLVCIIDGIDIIHDKSTDVALRGLLRVLLTHTRHQPPSGDSPGPTFLFKVLFTVAGRPSALVETMSENELVLSEATLADEPGPSDSVPNSDLGAVMMNA</sequence>
<dbReference type="Proteomes" id="UP001149165">
    <property type="component" value="Unassembled WGS sequence"/>
</dbReference>
<feature type="domain" description="DUF7708" evidence="2">
    <location>
        <begin position="92"/>
        <end position="221"/>
    </location>
</feature>